<dbReference type="PANTHER" id="PTHR23028:SF134">
    <property type="entry name" value="PUTATIVE (AFU_ORTHOLOGUE AFUA_4G08520)-RELATED"/>
    <property type="match status" value="1"/>
</dbReference>
<evidence type="ECO:0000256" key="2">
    <source>
        <dbReference type="SAM" id="Phobius"/>
    </source>
</evidence>
<dbReference type="PANTHER" id="PTHR23028">
    <property type="entry name" value="ACETYLTRANSFERASE"/>
    <property type="match status" value="1"/>
</dbReference>
<keyword evidence="4" id="KW-1185">Reference proteome</keyword>
<protein>
    <recommendedName>
        <fullName evidence="3">Acyltransferase 3 domain-containing protein</fullName>
    </recommendedName>
</protein>
<feature type="transmembrane region" description="Helical" evidence="2">
    <location>
        <begin position="470"/>
        <end position="493"/>
    </location>
</feature>
<feature type="compositionally biased region" description="Basic and acidic residues" evidence="1">
    <location>
        <begin position="39"/>
        <end position="48"/>
    </location>
</feature>
<feature type="region of interest" description="Disordered" evidence="1">
    <location>
        <begin position="1"/>
        <end position="50"/>
    </location>
</feature>
<feature type="compositionally biased region" description="Basic and acidic residues" evidence="1">
    <location>
        <begin position="1"/>
        <end position="12"/>
    </location>
</feature>
<gene>
    <name evidence="5" type="ORF">K489DRAFT_383309</name>
</gene>
<evidence type="ECO:0000313" key="4">
    <source>
        <dbReference type="Proteomes" id="UP000504637"/>
    </source>
</evidence>
<organism evidence="5">
    <name type="scientific">Dissoconium aciculare CBS 342.82</name>
    <dbReference type="NCBI Taxonomy" id="1314786"/>
    <lineage>
        <taxon>Eukaryota</taxon>
        <taxon>Fungi</taxon>
        <taxon>Dikarya</taxon>
        <taxon>Ascomycota</taxon>
        <taxon>Pezizomycotina</taxon>
        <taxon>Dothideomycetes</taxon>
        <taxon>Dothideomycetidae</taxon>
        <taxon>Mycosphaerellales</taxon>
        <taxon>Dissoconiaceae</taxon>
        <taxon>Dissoconium</taxon>
    </lineage>
</organism>
<dbReference type="AlphaFoldDB" id="A0A6J3LYN3"/>
<feature type="transmembrane region" description="Helical" evidence="2">
    <location>
        <begin position="374"/>
        <end position="392"/>
    </location>
</feature>
<dbReference type="OrthoDB" id="5819582at2759"/>
<feature type="transmembrane region" description="Helical" evidence="2">
    <location>
        <begin position="505"/>
        <end position="529"/>
    </location>
</feature>
<dbReference type="Proteomes" id="UP000504637">
    <property type="component" value="Unplaced"/>
</dbReference>
<feature type="domain" description="Acyltransferase 3" evidence="3">
    <location>
        <begin position="118"/>
        <end position="487"/>
    </location>
</feature>
<reference evidence="5" key="1">
    <citation type="submission" date="2020-01" db="EMBL/GenBank/DDBJ databases">
        <authorList>
            <consortium name="DOE Joint Genome Institute"/>
            <person name="Haridas S."/>
            <person name="Albert R."/>
            <person name="Binder M."/>
            <person name="Bloem J."/>
            <person name="Labutti K."/>
            <person name="Salamov A."/>
            <person name="Andreopoulos B."/>
            <person name="Baker S.E."/>
            <person name="Barry K."/>
            <person name="Bills G."/>
            <person name="Bluhm B.H."/>
            <person name="Cannon C."/>
            <person name="Castanera R."/>
            <person name="Culley D.E."/>
            <person name="Daum C."/>
            <person name="Ezra D."/>
            <person name="Gonzalez J.B."/>
            <person name="Henrissat B."/>
            <person name="Kuo A."/>
            <person name="Liang C."/>
            <person name="Lipzen A."/>
            <person name="Lutzoni F."/>
            <person name="Magnuson J."/>
            <person name="Mondo S."/>
            <person name="Nolan M."/>
            <person name="Ohm R."/>
            <person name="Pangilinan J."/>
            <person name="Park H.-J."/>
            <person name="Ramirez L."/>
            <person name="Alfaro M."/>
            <person name="Sun H."/>
            <person name="Tritt A."/>
            <person name="Yoshinaga Y."/>
            <person name="Zwiers L.-H."/>
            <person name="Turgeon B.G."/>
            <person name="Goodwin S.B."/>
            <person name="Spatafora J.W."/>
            <person name="Crous P.W."/>
            <person name="Grigoriev I.V."/>
        </authorList>
    </citation>
    <scope>NUCLEOTIDE SEQUENCE</scope>
    <source>
        <strain evidence="5">CBS 342.82</strain>
    </source>
</reference>
<feature type="transmembrane region" description="Helical" evidence="2">
    <location>
        <begin position="432"/>
        <end position="450"/>
    </location>
</feature>
<keyword evidence="2" id="KW-0812">Transmembrane</keyword>
<dbReference type="Pfam" id="PF01757">
    <property type="entry name" value="Acyl_transf_3"/>
    <property type="match status" value="1"/>
</dbReference>
<name>A0A6J3LYN3_9PEZI</name>
<reference evidence="5" key="3">
    <citation type="submission" date="2025-08" db="UniProtKB">
        <authorList>
            <consortium name="RefSeq"/>
        </authorList>
    </citation>
    <scope>IDENTIFICATION</scope>
    <source>
        <strain evidence="5">CBS 342.82</strain>
    </source>
</reference>
<dbReference type="InterPro" id="IPR050879">
    <property type="entry name" value="Acyltransferase_3"/>
</dbReference>
<keyword evidence="2" id="KW-1133">Transmembrane helix</keyword>
<accession>A0A6J3LYN3</accession>
<evidence type="ECO:0000259" key="3">
    <source>
        <dbReference type="Pfam" id="PF01757"/>
    </source>
</evidence>
<evidence type="ECO:0000313" key="5">
    <source>
        <dbReference type="RefSeq" id="XP_033456773.1"/>
    </source>
</evidence>
<dbReference type="GO" id="GO:0016747">
    <property type="term" value="F:acyltransferase activity, transferring groups other than amino-acyl groups"/>
    <property type="evidence" value="ECO:0007669"/>
    <property type="project" value="InterPro"/>
</dbReference>
<feature type="transmembrane region" description="Helical" evidence="2">
    <location>
        <begin position="218"/>
        <end position="240"/>
    </location>
</feature>
<sequence>MHRTRVDDRFGDSHALLNPNEFEDAYDESSMQSSFQEGKPSDDTERSPMHAFDTEDYVPKYVAARKGYLERLLQALSLRRDRTVNASTSTPAQSSKLSRTVRTIFNYPEPGLKLRSTAWLDGLRGLAAFEVFIYHYAREWVNRDPAWGPTKTDGLDPAWYRFPFIRTFYNAGHASVAVFFAISGYVLSHRVLTLCAQQRHEEAYASLSSAIFRRALRLFTPAAIWTFIVMFICWLCDPWLPKPDPYVIEPKLWREIGVWAGKVLDMLLPVNYPDRWTAIMNRYSGNVTWTISLEYYGSLVVYGALLFISRTRSFVVRQSLVYFMVALSFLKDDWIAGQFLLGLAFADRQIHNERIQLSDAAPYAKSSRKFARKAFYYGVFIFGWFLAGLPMVRPKAGKDENDFPVESRPFFDIVGQPLAWIGGYHNRQGDQYLYALAGICLLVGIGETNIKSFMEIRFVQYLGKISFGFYLVHVPIRAWLGALDPIYFGVMGLPFIPWDKREENFTLFCVWMLRMGPAILINLIVGGLFERFVDRPLIHFSRRFEQWCLSFGQKPEVLSLSHHQQNEPAEQSPAPILVSGSQI</sequence>
<keyword evidence="2" id="KW-0472">Membrane</keyword>
<evidence type="ECO:0000256" key="1">
    <source>
        <dbReference type="SAM" id="MobiDB-lite"/>
    </source>
</evidence>
<dbReference type="RefSeq" id="XP_033456773.1">
    <property type="nucleotide sequence ID" value="XM_033605568.1"/>
</dbReference>
<proteinExistence type="predicted"/>
<feature type="transmembrane region" description="Helical" evidence="2">
    <location>
        <begin position="287"/>
        <end position="308"/>
    </location>
</feature>
<feature type="region of interest" description="Disordered" evidence="1">
    <location>
        <begin position="562"/>
        <end position="583"/>
    </location>
</feature>
<dbReference type="GeneID" id="54363368"/>
<dbReference type="InterPro" id="IPR002656">
    <property type="entry name" value="Acyl_transf_3_dom"/>
</dbReference>
<reference evidence="5" key="2">
    <citation type="submission" date="2020-04" db="EMBL/GenBank/DDBJ databases">
        <authorList>
            <consortium name="NCBI Genome Project"/>
        </authorList>
    </citation>
    <scope>NUCLEOTIDE SEQUENCE</scope>
    <source>
        <strain evidence="5">CBS 342.82</strain>
    </source>
</reference>